<evidence type="ECO:0000313" key="15">
    <source>
        <dbReference type="EMBL" id="CAB4855097.1"/>
    </source>
</evidence>
<gene>
    <name evidence="12" type="ORF">UFOPK1811_00135</name>
    <name evidence="13" type="ORF">UFOPK2360_00160</name>
    <name evidence="14" type="ORF">UFOPK2922_00444</name>
    <name evidence="15" type="ORF">UFOPK3306_00019</name>
</gene>
<comment type="subunit">
    <text evidence="3">Homodimer.</text>
</comment>
<protein>
    <recommendedName>
        <fullName evidence="5">tRNA-specific adenosine deaminase 2</fullName>
        <ecNumber evidence="4">3.5.4.33</ecNumber>
    </recommendedName>
</protein>
<dbReference type="Gene3D" id="3.40.140.10">
    <property type="entry name" value="Cytidine Deaminase, domain 2"/>
    <property type="match status" value="1"/>
</dbReference>
<evidence type="ECO:0000256" key="3">
    <source>
        <dbReference type="ARBA" id="ARBA00011738"/>
    </source>
</evidence>
<dbReference type="PANTHER" id="PTHR11079:SF202">
    <property type="entry name" value="TRNA-SPECIFIC ADENOSINE DEAMINASE"/>
    <property type="match status" value="1"/>
</dbReference>
<keyword evidence="8" id="KW-0378">Hydrolase</keyword>
<dbReference type="PANTHER" id="PTHR11079">
    <property type="entry name" value="CYTOSINE DEAMINASE FAMILY MEMBER"/>
    <property type="match status" value="1"/>
</dbReference>
<dbReference type="EC" id="3.5.4.33" evidence="4"/>
<evidence type="ECO:0000256" key="8">
    <source>
        <dbReference type="ARBA" id="ARBA00022801"/>
    </source>
</evidence>
<dbReference type="Pfam" id="PF00383">
    <property type="entry name" value="dCMP_cyt_deam_1"/>
    <property type="match status" value="1"/>
</dbReference>
<evidence type="ECO:0000256" key="6">
    <source>
        <dbReference type="ARBA" id="ARBA00022694"/>
    </source>
</evidence>
<dbReference type="InterPro" id="IPR002125">
    <property type="entry name" value="CMP_dCMP_dom"/>
</dbReference>
<evidence type="ECO:0000313" key="14">
    <source>
        <dbReference type="EMBL" id="CAB4772573.1"/>
    </source>
</evidence>
<evidence type="ECO:0000259" key="11">
    <source>
        <dbReference type="PROSITE" id="PS51747"/>
    </source>
</evidence>
<evidence type="ECO:0000313" key="13">
    <source>
        <dbReference type="EMBL" id="CAB4675733.1"/>
    </source>
</evidence>
<sequence>MKTSQNDFTNAMEAALSIAQAVWDKSNDVPIGAVVLNADGEIIGKGGNERELTSDPTAHAEIIALRNAAEKIGSWRLEDCTLVVTLEPCAMCAGAILQSRIPRVVFGAWDLKAGAVGSLWDLLRDRRSLHQVEVISGVLENRSQELLKKFFEGVR</sequence>
<reference evidence="14" key="1">
    <citation type="submission" date="2020-05" db="EMBL/GenBank/DDBJ databases">
        <authorList>
            <person name="Chiriac C."/>
            <person name="Salcher M."/>
            <person name="Ghai R."/>
            <person name="Kavagutti S V."/>
        </authorList>
    </citation>
    <scope>NUCLEOTIDE SEQUENCE</scope>
</reference>
<dbReference type="CDD" id="cd01285">
    <property type="entry name" value="nucleoside_deaminase"/>
    <property type="match status" value="1"/>
</dbReference>
<comment type="cofactor">
    <cofactor evidence="1">
        <name>Zn(2+)</name>
        <dbReference type="ChEBI" id="CHEBI:29105"/>
    </cofactor>
</comment>
<dbReference type="PROSITE" id="PS51747">
    <property type="entry name" value="CYT_DCMP_DEAMINASES_2"/>
    <property type="match status" value="1"/>
</dbReference>
<accession>A0A6J6VNE3</accession>
<dbReference type="FunFam" id="3.40.140.10:FF:000005">
    <property type="entry name" value="tRNA-specific adenosine deaminase"/>
    <property type="match status" value="1"/>
</dbReference>
<dbReference type="EMBL" id="CAEZZS010000013">
    <property type="protein sequence ID" value="CAB4772573.1"/>
    <property type="molecule type" value="Genomic_DNA"/>
</dbReference>
<evidence type="ECO:0000256" key="4">
    <source>
        <dbReference type="ARBA" id="ARBA00012740"/>
    </source>
</evidence>
<dbReference type="GO" id="GO:0008270">
    <property type="term" value="F:zinc ion binding"/>
    <property type="evidence" value="ECO:0007669"/>
    <property type="project" value="InterPro"/>
</dbReference>
<keyword evidence="7" id="KW-0479">Metal-binding</keyword>
<evidence type="ECO:0000313" key="12">
    <source>
        <dbReference type="EMBL" id="CAB4590518.1"/>
    </source>
</evidence>
<dbReference type="InterPro" id="IPR028883">
    <property type="entry name" value="tRNA_aden_deaminase"/>
</dbReference>
<feature type="domain" description="CMP/dCMP-type deaminase" evidence="11">
    <location>
        <begin position="6"/>
        <end position="130"/>
    </location>
</feature>
<dbReference type="HAMAP" id="MF_00972">
    <property type="entry name" value="tRNA_aden_deaminase"/>
    <property type="match status" value="1"/>
</dbReference>
<evidence type="ECO:0000256" key="1">
    <source>
        <dbReference type="ARBA" id="ARBA00001947"/>
    </source>
</evidence>
<organism evidence="14">
    <name type="scientific">freshwater metagenome</name>
    <dbReference type="NCBI Taxonomy" id="449393"/>
    <lineage>
        <taxon>unclassified sequences</taxon>
        <taxon>metagenomes</taxon>
        <taxon>ecological metagenomes</taxon>
    </lineage>
</organism>
<dbReference type="AlphaFoldDB" id="A0A6J6VNE3"/>
<evidence type="ECO:0000256" key="9">
    <source>
        <dbReference type="ARBA" id="ARBA00022833"/>
    </source>
</evidence>
<evidence type="ECO:0000256" key="10">
    <source>
        <dbReference type="ARBA" id="ARBA00048045"/>
    </source>
</evidence>
<dbReference type="NCBIfam" id="NF008113">
    <property type="entry name" value="PRK10860.1"/>
    <property type="match status" value="1"/>
</dbReference>
<evidence type="ECO:0000256" key="7">
    <source>
        <dbReference type="ARBA" id="ARBA00022723"/>
    </source>
</evidence>
<evidence type="ECO:0000256" key="2">
    <source>
        <dbReference type="ARBA" id="ARBA00010669"/>
    </source>
</evidence>
<dbReference type="GO" id="GO:0002100">
    <property type="term" value="P:tRNA wobble adenosine to inosine editing"/>
    <property type="evidence" value="ECO:0007669"/>
    <property type="project" value="InterPro"/>
</dbReference>
<comment type="similarity">
    <text evidence="2">Belongs to the cytidine and deoxycytidylate deaminase family. ADAT2 subfamily.</text>
</comment>
<name>A0A6J6VNE3_9ZZZZ</name>
<evidence type="ECO:0000256" key="5">
    <source>
        <dbReference type="ARBA" id="ARBA00019216"/>
    </source>
</evidence>
<dbReference type="EMBL" id="CAEZUJ010000003">
    <property type="protein sequence ID" value="CAB4590518.1"/>
    <property type="molecule type" value="Genomic_DNA"/>
</dbReference>
<proteinExistence type="inferred from homology"/>
<dbReference type="EMBL" id="CAEZXH010000005">
    <property type="protein sequence ID" value="CAB4675733.1"/>
    <property type="molecule type" value="Genomic_DNA"/>
</dbReference>
<keyword evidence="6" id="KW-0819">tRNA processing</keyword>
<comment type="catalytic activity">
    <reaction evidence="10">
        <text>adenosine(34) in tRNA + H2O + H(+) = inosine(34) in tRNA + NH4(+)</text>
        <dbReference type="Rhea" id="RHEA:43168"/>
        <dbReference type="Rhea" id="RHEA-COMP:10373"/>
        <dbReference type="Rhea" id="RHEA-COMP:10374"/>
        <dbReference type="ChEBI" id="CHEBI:15377"/>
        <dbReference type="ChEBI" id="CHEBI:15378"/>
        <dbReference type="ChEBI" id="CHEBI:28938"/>
        <dbReference type="ChEBI" id="CHEBI:74411"/>
        <dbReference type="ChEBI" id="CHEBI:82852"/>
        <dbReference type="EC" id="3.5.4.33"/>
    </reaction>
</comment>
<dbReference type="GO" id="GO:0052717">
    <property type="term" value="F:tRNA-specific adenosine-34 deaminase activity"/>
    <property type="evidence" value="ECO:0007669"/>
    <property type="project" value="UniProtKB-EC"/>
</dbReference>
<dbReference type="InterPro" id="IPR016192">
    <property type="entry name" value="APOBEC/CMP_deaminase_Zn-bd"/>
</dbReference>
<dbReference type="InterPro" id="IPR016193">
    <property type="entry name" value="Cytidine_deaminase-like"/>
</dbReference>
<keyword evidence="9" id="KW-0862">Zinc</keyword>
<dbReference type="PROSITE" id="PS00903">
    <property type="entry name" value="CYT_DCMP_DEAMINASES_1"/>
    <property type="match status" value="1"/>
</dbReference>
<dbReference type="EMBL" id="CAFBLI010000001">
    <property type="protein sequence ID" value="CAB4855097.1"/>
    <property type="molecule type" value="Genomic_DNA"/>
</dbReference>
<dbReference type="SUPFAM" id="SSF53927">
    <property type="entry name" value="Cytidine deaminase-like"/>
    <property type="match status" value="1"/>
</dbReference>